<dbReference type="InterPro" id="IPR011990">
    <property type="entry name" value="TPR-like_helical_dom_sf"/>
</dbReference>
<reference evidence="2" key="1">
    <citation type="submission" date="2021-02" db="EMBL/GenBank/DDBJ databases">
        <title>First Annotated Genome of the Yellow-green Alga Tribonema minus.</title>
        <authorList>
            <person name="Mahan K.M."/>
        </authorList>
    </citation>
    <scope>NUCLEOTIDE SEQUENCE</scope>
    <source>
        <strain evidence="2">UTEX B ZZ1240</strain>
    </source>
</reference>
<organism evidence="2 3">
    <name type="scientific">Tribonema minus</name>
    <dbReference type="NCBI Taxonomy" id="303371"/>
    <lineage>
        <taxon>Eukaryota</taxon>
        <taxon>Sar</taxon>
        <taxon>Stramenopiles</taxon>
        <taxon>Ochrophyta</taxon>
        <taxon>PX clade</taxon>
        <taxon>Xanthophyceae</taxon>
        <taxon>Tribonematales</taxon>
        <taxon>Tribonemataceae</taxon>
        <taxon>Tribonema</taxon>
    </lineage>
</organism>
<evidence type="ECO:0008006" key="4">
    <source>
        <dbReference type="Google" id="ProtNLM"/>
    </source>
</evidence>
<comment type="caution">
    <text evidence="2">The sequence shown here is derived from an EMBL/GenBank/DDBJ whole genome shotgun (WGS) entry which is preliminary data.</text>
</comment>
<dbReference type="PANTHER" id="PTHR47447:SF17">
    <property type="entry name" value="OS12G0638900 PROTEIN"/>
    <property type="match status" value="1"/>
</dbReference>
<dbReference type="AlphaFoldDB" id="A0A835Z0G4"/>
<name>A0A835Z0G4_9STRA</name>
<accession>A0A835Z0G4</accession>
<dbReference type="Proteomes" id="UP000664859">
    <property type="component" value="Unassembled WGS sequence"/>
</dbReference>
<dbReference type="EMBL" id="JAFCMP010000146">
    <property type="protein sequence ID" value="KAG5184986.1"/>
    <property type="molecule type" value="Genomic_DNA"/>
</dbReference>
<dbReference type="OrthoDB" id="69593at2759"/>
<dbReference type="Gene3D" id="1.25.40.10">
    <property type="entry name" value="Tetratricopeptide repeat domain"/>
    <property type="match status" value="4"/>
</dbReference>
<dbReference type="PANTHER" id="PTHR47447">
    <property type="entry name" value="OS03G0856100 PROTEIN"/>
    <property type="match status" value="1"/>
</dbReference>
<proteinExistence type="predicted"/>
<gene>
    <name evidence="2" type="ORF">JKP88DRAFT_262780</name>
</gene>
<keyword evidence="1" id="KW-0677">Repeat</keyword>
<evidence type="ECO:0000313" key="3">
    <source>
        <dbReference type="Proteomes" id="UP000664859"/>
    </source>
</evidence>
<protein>
    <recommendedName>
        <fullName evidence="4">Pentatricopeptide repeat-containing protein</fullName>
    </recommendedName>
</protein>
<keyword evidence="3" id="KW-1185">Reference proteome</keyword>
<evidence type="ECO:0000256" key="1">
    <source>
        <dbReference type="ARBA" id="ARBA00022737"/>
    </source>
</evidence>
<sequence length="813" mass="86837">MWSRTIWRCMRGAAATPCKNADRILASMAAAGVAPDRHTFVGVLRACRLAQDWRRAIDVFFNMEANHPEFADVQMWNRLLKVVYACAAPESTLEVAALMAERGVVPITATYNAVLGAHAMRGDSVAVQSVLSSMRAVGEQVTFATLATLAKGYAHGGHWDAAEEALEAVLNSDRPTPVRVNAVTAFVHACGRARDLPRIVRWLRRLPSLGLAPTPRMWDVAVSAAHEGGDAAAADAMWREAGGAAYFGLYKVLVPLKEGAKSEWTVQVDHPAQQEHAPGAALDLSSCRIGAVHAALRAEVTQLRAQPPPAVRSFFSGAGTPELLAIAAAIGAVMEEAGMSANKAISSNQLRAIMRAAARAGQQELVRTALKQLTDAGLATSQDWAHLVHAHVAARNAHDAELTLGEMVAIGHKPEMAVFHAVLRAKAKYLHKGGASVVLRRMAQSGTPPDLTAYNLALHTCSGGSAVLHADKILADMAAMGLAPNRHTFRGMLRACRMAQDWERALAVFGSVEAHYPAYMDTDLWICLLDALSVCRQPQAVLEAAARMAERGLPTTAAVHVVIAKAHAELGDGAAAETALSSMRAAGLKVTEVALFKVAEGYAHGRHVDASEQALEAAFRSSSTGAAATAAHMHAILAFMGACRHERDLPRALRWLQRLPSLGVALSPRVVEVVVTVAHNAGDDAETDKLWREAGGAAYFGLYKALVQPEEGGRRGWTVLLDHPVRRPHAQSTALDLSSCNDVMMHVALRAEAEWLRTQPPSATAYTYAYTPKSVERAGVFHALVEHLGMHISAVPGATGLFKASVCAQEQAQ</sequence>
<evidence type="ECO:0000313" key="2">
    <source>
        <dbReference type="EMBL" id="KAG5184986.1"/>
    </source>
</evidence>